<evidence type="ECO:0000256" key="2">
    <source>
        <dbReference type="SAM" id="SignalP"/>
    </source>
</evidence>
<name>A0AAU9V5K1_EUPED</name>
<keyword evidence="4" id="KW-1185">Reference proteome</keyword>
<dbReference type="EMBL" id="CAKOGL010000028">
    <property type="protein sequence ID" value="CAH2105513.1"/>
    <property type="molecule type" value="Genomic_DNA"/>
</dbReference>
<organism evidence="3 4">
    <name type="scientific">Euphydryas editha</name>
    <name type="common">Edith's checkerspot</name>
    <dbReference type="NCBI Taxonomy" id="104508"/>
    <lineage>
        <taxon>Eukaryota</taxon>
        <taxon>Metazoa</taxon>
        <taxon>Ecdysozoa</taxon>
        <taxon>Arthropoda</taxon>
        <taxon>Hexapoda</taxon>
        <taxon>Insecta</taxon>
        <taxon>Pterygota</taxon>
        <taxon>Neoptera</taxon>
        <taxon>Endopterygota</taxon>
        <taxon>Lepidoptera</taxon>
        <taxon>Glossata</taxon>
        <taxon>Ditrysia</taxon>
        <taxon>Papilionoidea</taxon>
        <taxon>Nymphalidae</taxon>
        <taxon>Nymphalinae</taxon>
        <taxon>Euphydryas</taxon>
    </lineage>
</organism>
<feature type="region of interest" description="Disordered" evidence="1">
    <location>
        <begin position="147"/>
        <end position="200"/>
    </location>
</feature>
<feature type="chain" id="PRO_5043717766" evidence="2">
    <location>
        <begin position="17"/>
        <end position="263"/>
    </location>
</feature>
<dbReference type="AlphaFoldDB" id="A0AAU9V5K1"/>
<gene>
    <name evidence="3" type="ORF">EEDITHA_LOCUS19764</name>
</gene>
<keyword evidence="2" id="KW-0732">Signal</keyword>
<feature type="signal peptide" evidence="2">
    <location>
        <begin position="1"/>
        <end position="16"/>
    </location>
</feature>
<accession>A0AAU9V5K1</accession>
<sequence>MKTLIFLLPMLCLVSGRNLHDLNEDQDIERNEEYNLFKNIKDSSNLGRHRRKSRQSLYGYSPYYYDNSLREYLHNQDEMLNRIDKLLNELSWYVKRSPSPPPQPQIVYIPYPVPYPMPQYRKCVQKQPKVNFTTRWPDLEDPNMNWGLVPVEEEDDNDDGDGSRPVSFEPVDTDESVPAPPPVEHGSKQAGMDATTRAPTRKPGACKAAIIVCCNLGTKREQRNCFSKYGCLKTNTTDLACSPKVITQVLDEFAEAYGINDNL</sequence>
<proteinExistence type="predicted"/>
<evidence type="ECO:0000313" key="4">
    <source>
        <dbReference type="Proteomes" id="UP001153954"/>
    </source>
</evidence>
<feature type="compositionally biased region" description="Acidic residues" evidence="1">
    <location>
        <begin position="151"/>
        <end position="160"/>
    </location>
</feature>
<evidence type="ECO:0000256" key="1">
    <source>
        <dbReference type="SAM" id="MobiDB-lite"/>
    </source>
</evidence>
<reference evidence="3" key="1">
    <citation type="submission" date="2022-03" db="EMBL/GenBank/DDBJ databases">
        <authorList>
            <person name="Tunstrom K."/>
        </authorList>
    </citation>
    <scope>NUCLEOTIDE SEQUENCE</scope>
</reference>
<comment type="caution">
    <text evidence="3">The sequence shown here is derived from an EMBL/GenBank/DDBJ whole genome shotgun (WGS) entry which is preliminary data.</text>
</comment>
<protein>
    <submittedName>
        <fullName evidence="3">Uncharacterized protein</fullName>
    </submittedName>
</protein>
<dbReference type="Proteomes" id="UP001153954">
    <property type="component" value="Unassembled WGS sequence"/>
</dbReference>
<evidence type="ECO:0000313" key="3">
    <source>
        <dbReference type="EMBL" id="CAH2105513.1"/>
    </source>
</evidence>